<keyword evidence="3" id="KW-0804">Transcription</keyword>
<evidence type="ECO:0000313" key="5">
    <source>
        <dbReference type="EMBL" id="MEW9502356.1"/>
    </source>
</evidence>
<dbReference type="CDD" id="cd00090">
    <property type="entry name" value="HTH_ARSR"/>
    <property type="match status" value="1"/>
</dbReference>
<keyword evidence="2" id="KW-0238">DNA-binding</keyword>
<dbReference type="PROSITE" id="PS51118">
    <property type="entry name" value="HTH_HXLR"/>
    <property type="match status" value="1"/>
</dbReference>
<comment type="caution">
    <text evidence="5">The sequence shown here is derived from an EMBL/GenBank/DDBJ whole genome shotgun (WGS) entry which is preliminary data.</text>
</comment>
<gene>
    <name evidence="5" type="ORF">AB1471_11175</name>
</gene>
<reference evidence="5 6" key="1">
    <citation type="journal article" date="1979" name="Int. J. Syst. Evol. Microbiol.">
        <title>Bacillus globisporus subsp. marinus subsp. nov.</title>
        <authorList>
            <person name="Liu H."/>
        </authorList>
    </citation>
    <scope>NUCLEOTIDE SEQUENCE [LARGE SCALE GENOMIC DNA]</scope>
    <source>
        <strain evidence="5 6">DSM 1297</strain>
    </source>
</reference>
<evidence type="ECO:0000256" key="3">
    <source>
        <dbReference type="ARBA" id="ARBA00023163"/>
    </source>
</evidence>
<dbReference type="RefSeq" id="WP_367779848.1">
    <property type="nucleotide sequence ID" value="NZ_JBFMIA010000009.1"/>
</dbReference>
<evidence type="ECO:0000313" key="6">
    <source>
        <dbReference type="Proteomes" id="UP001556040"/>
    </source>
</evidence>
<dbReference type="PANTHER" id="PTHR33204">
    <property type="entry name" value="TRANSCRIPTIONAL REGULATOR, MARR FAMILY"/>
    <property type="match status" value="1"/>
</dbReference>
<dbReference type="PANTHER" id="PTHR33204:SF37">
    <property type="entry name" value="HTH-TYPE TRANSCRIPTIONAL REGULATOR YODB"/>
    <property type="match status" value="1"/>
</dbReference>
<proteinExistence type="predicted"/>
<evidence type="ECO:0000259" key="4">
    <source>
        <dbReference type="PROSITE" id="PS51118"/>
    </source>
</evidence>
<dbReference type="InterPro" id="IPR011991">
    <property type="entry name" value="ArsR-like_HTH"/>
</dbReference>
<evidence type="ECO:0000256" key="1">
    <source>
        <dbReference type="ARBA" id="ARBA00023015"/>
    </source>
</evidence>
<organism evidence="5 6">
    <name type="scientific">Jeotgalibacillus marinus</name>
    <dbReference type="NCBI Taxonomy" id="86667"/>
    <lineage>
        <taxon>Bacteria</taxon>
        <taxon>Bacillati</taxon>
        <taxon>Bacillota</taxon>
        <taxon>Bacilli</taxon>
        <taxon>Bacillales</taxon>
        <taxon>Caryophanaceae</taxon>
        <taxon>Jeotgalibacillus</taxon>
    </lineage>
</organism>
<keyword evidence="6" id="KW-1185">Reference proteome</keyword>
<dbReference type="SUPFAM" id="SSF46785">
    <property type="entry name" value="Winged helix' DNA-binding domain"/>
    <property type="match status" value="1"/>
</dbReference>
<dbReference type="EMBL" id="JBFMIA010000009">
    <property type="protein sequence ID" value="MEW9502356.1"/>
    <property type="molecule type" value="Genomic_DNA"/>
</dbReference>
<dbReference type="InterPro" id="IPR036388">
    <property type="entry name" value="WH-like_DNA-bd_sf"/>
</dbReference>
<dbReference type="Gene3D" id="1.10.10.10">
    <property type="entry name" value="Winged helix-like DNA-binding domain superfamily/Winged helix DNA-binding domain"/>
    <property type="match status" value="1"/>
</dbReference>
<accession>A0ABV3Q5E3</accession>
<dbReference type="InterPro" id="IPR036390">
    <property type="entry name" value="WH_DNA-bd_sf"/>
</dbReference>
<protein>
    <submittedName>
        <fullName evidence="5">Helix-turn-helix domain-containing protein</fullName>
    </submittedName>
</protein>
<name>A0ABV3Q5E3_9BACL</name>
<dbReference type="InterPro" id="IPR002577">
    <property type="entry name" value="HTH_HxlR"/>
</dbReference>
<dbReference type="Pfam" id="PF01638">
    <property type="entry name" value="HxlR"/>
    <property type="match status" value="1"/>
</dbReference>
<keyword evidence="1" id="KW-0805">Transcription regulation</keyword>
<feature type="domain" description="HTH hxlR-type" evidence="4">
    <location>
        <begin position="6"/>
        <end position="105"/>
    </location>
</feature>
<dbReference type="Proteomes" id="UP001556040">
    <property type="component" value="Unassembled WGS sequence"/>
</dbReference>
<evidence type="ECO:0000256" key="2">
    <source>
        <dbReference type="ARBA" id="ARBA00023125"/>
    </source>
</evidence>
<sequence>MPTPLCPKYEQAFQLLGKRWNGVIIRVLSNSPKRFSEIAEPIPQISNKILTERLKELEAHGIIVREVYPEMPVRIEYRLTDKGHSLTPILDEVQKWADEWLSQKESCGKSAK</sequence>